<dbReference type="RefSeq" id="WP_258787347.1">
    <property type="nucleotide sequence ID" value="NZ_JANUGQ010000008.1"/>
</dbReference>
<proteinExistence type="predicted"/>
<dbReference type="EMBL" id="JANUGQ010000008">
    <property type="protein sequence ID" value="MCS0636284.1"/>
    <property type="molecule type" value="Genomic_DNA"/>
</dbReference>
<comment type="caution">
    <text evidence="1">The sequence shown here is derived from an EMBL/GenBank/DDBJ whole genome shotgun (WGS) entry which is preliminary data.</text>
</comment>
<evidence type="ECO:0000313" key="1">
    <source>
        <dbReference type="EMBL" id="MCS0636284.1"/>
    </source>
</evidence>
<evidence type="ECO:0000313" key="2">
    <source>
        <dbReference type="Proteomes" id="UP001431313"/>
    </source>
</evidence>
<reference evidence="1" key="1">
    <citation type="submission" date="2022-08" db="EMBL/GenBank/DDBJ databases">
        <authorList>
            <person name="Somphong A."/>
            <person name="Phongsopitanun W."/>
        </authorList>
    </citation>
    <scope>NUCLEOTIDE SEQUENCE</scope>
    <source>
        <strain evidence="1">LP05-1</strain>
    </source>
</reference>
<gene>
    <name evidence="1" type="ORF">NX801_11550</name>
</gene>
<sequence length="58" mass="6619">MPLSTLTDRTEREIQRHREERLADPLPVGAWIRALLATLGRRPRGRPTRGSRHPGRPG</sequence>
<protein>
    <submittedName>
        <fullName evidence="1">Uncharacterized protein</fullName>
    </submittedName>
</protein>
<name>A0ABT2CFU1_9ACTN</name>
<organism evidence="1 2">
    <name type="scientific">Streptomyces pyxinae</name>
    <dbReference type="NCBI Taxonomy" id="2970734"/>
    <lineage>
        <taxon>Bacteria</taxon>
        <taxon>Bacillati</taxon>
        <taxon>Actinomycetota</taxon>
        <taxon>Actinomycetes</taxon>
        <taxon>Kitasatosporales</taxon>
        <taxon>Streptomycetaceae</taxon>
        <taxon>Streptomyces</taxon>
    </lineage>
</organism>
<dbReference type="Proteomes" id="UP001431313">
    <property type="component" value="Unassembled WGS sequence"/>
</dbReference>
<keyword evidence="2" id="KW-1185">Reference proteome</keyword>
<accession>A0ABT2CFU1</accession>